<evidence type="ECO:0000313" key="2">
    <source>
        <dbReference type="EMBL" id="KAH0563468.1"/>
    </source>
</evidence>
<keyword evidence="3" id="KW-1185">Reference proteome</keyword>
<evidence type="ECO:0000256" key="1">
    <source>
        <dbReference type="SAM" id="MobiDB-lite"/>
    </source>
</evidence>
<feature type="compositionally biased region" description="Acidic residues" evidence="1">
    <location>
        <begin position="301"/>
        <end position="327"/>
    </location>
</feature>
<gene>
    <name evidence="2" type="ORF">GP486_001968</name>
</gene>
<feature type="region of interest" description="Disordered" evidence="1">
    <location>
        <begin position="297"/>
        <end position="362"/>
    </location>
</feature>
<protein>
    <submittedName>
        <fullName evidence="2">Uncharacterized protein</fullName>
    </submittedName>
</protein>
<reference evidence="2" key="1">
    <citation type="submission" date="2021-03" db="EMBL/GenBank/DDBJ databases">
        <title>Comparative genomics and phylogenomic investigation of the class Geoglossomycetes provide insights into ecological specialization and systematics.</title>
        <authorList>
            <person name="Melie T."/>
            <person name="Pirro S."/>
            <person name="Miller A.N."/>
            <person name="Quandt A."/>
        </authorList>
    </citation>
    <scope>NUCLEOTIDE SEQUENCE</scope>
    <source>
        <strain evidence="2">CAQ_001_2017</strain>
    </source>
</reference>
<dbReference type="Proteomes" id="UP000750711">
    <property type="component" value="Unassembled WGS sequence"/>
</dbReference>
<name>A0A9P8RSJ1_9PEZI</name>
<comment type="caution">
    <text evidence="2">The sequence shown here is derived from an EMBL/GenBank/DDBJ whole genome shotgun (WGS) entry which is preliminary data.</text>
</comment>
<dbReference type="EMBL" id="JAGHQM010000199">
    <property type="protein sequence ID" value="KAH0563468.1"/>
    <property type="molecule type" value="Genomic_DNA"/>
</dbReference>
<evidence type="ECO:0000313" key="3">
    <source>
        <dbReference type="Proteomes" id="UP000750711"/>
    </source>
</evidence>
<proteinExistence type="predicted"/>
<dbReference type="AlphaFoldDB" id="A0A9P8RSJ1"/>
<feature type="compositionally biased region" description="Basic and acidic residues" evidence="1">
    <location>
        <begin position="328"/>
        <end position="348"/>
    </location>
</feature>
<sequence>MIPISLEGITVMTLQVIYQMYIGKTFYDSKSQTRWEKVAEMLSNKHLKWTPNASEVEAIYKEYDECYKYDYLPTEDQKAQGTMSKNDSGTTFKMIALYLTVVFGSERNFRFLLKRDLAAWKPAFHRVGKYWIRLSNNSILQGHSWESVKTQTVFLLGKVEELCTSKIPHLSGYKADLQYNFSYKQNMYLIGRALKLGALAPFMAKRDNITSKLLTSSVFGEGANEHCIILLDAVIRRYLICYLEPPLSLNYREIFHHIRKLQAEYSRSTSDVAGLPLSNKMRLVYHKAMTRYMSQYREGDEGQLGESDEESDEESGEEQLLESDEGSYEDKLGENGEVQLEEKGKEQLEESDEEEQFRGKAGLQTQLSVWVSTIACSQSLTKD</sequence>
<accession>A0A9P8RSJ1</accession>
<organism evidence="2 3">
    <name type="scientific">Trichoglossum hirsutum</name>
    <dbReference type="NCBI Taxonomy" id="265104"/>
    <lineage>
        <taxon>Eukaryota</taxon>
        <taxon>Fungi</taxon>
        <taxon>Dikarya</taxon>
        <taxon>Ascomycota</taxon>
        <taxon>Pezizomycotina</taxon>
        <taxon>Geoglossomycetes</taxon>
        <taxon>Geoglossales</taxon>
        <taxon>Geoglossaceae</taxon>
        <taxon>Trichoglossum</taxon>
    </lineage>
</organism>